<evidence type="ECO:0000256" key="6">
    <source>
        <dbReference type="SAM" id="Coils"/>
    </source>
</evidence>
<dbReference type="Pfam" id="PF03861">
    <property type="entry name" value="ANTAR"/>
    <property type="match status" value="1"/>
</dbReference>
<sequence length="804" mass="84727">MKTPPAQAGRDGEEPSAGSAAVPDSGADPAQPQEALAGVVARLRDELAGMRRAMRNRAVIEQAKGMLVERLGVGPDEAFDHLVRLSQRTNIKLAEVAAALVGATAPAPETERPAAFLDDELDQYLAHARRRAADRPVPEQPRARQPEVEALQAQHQLLSARITTAREYPQLAETVAEATVGWPPPAAVSILLRDPADQLQPVGGYGNDGAAPLAATAGTAFERSDTVWVADSGDAALRSVLAVPLSAGTEVVGVLAVGWREPTELSAQAHRYLVALATPIGGRVGRLTTAELPATEADPTRAVLDAIPTPGVLLGPVRDDEGRVVDFRFEYTNAAAAALLTALAGPDATDRTLLAVLPDTGSRLLLGEFARVLADGEPARLGDVTIDAAADGTEESLVARIDATRLGDGVLCLWQRRSTAEELHDQLLQAERIGRLGSFRWDLRTGAARWSPEMYRLLGRTEEQGALPLSESGEYVHADDWYAVQEAIRGALLAGRAFTVEHRLADAPARRLRLSGEPEFDSDGAVWAIRGTAQDVTEERAVESQLRRAQEALAAQKQRLRAESQAAATMRDALLPTDPELTETPGIAVSGLCRSSEATGRVAGDWYDVFALRSGPAGASTYLVVGDVTGSGLAATVAAARLRNAVRAYAVLGMDPGELLSALNRMIGELGAGQLATLVVARYQPAEHRMQWAAAGQAAPLRYAPDGTASVLTGPLGLPVGAAPDIAYQQAAVDLPPGERLLLYTDGLVVRRDRTLASGLEALLHVGEHVDLGDPVALVDHVTATLGSAPDDDLSVVVATPTGD</sequence>
<dbReference type="KEGG" id="aser:Asera_17830"/>
<feature type="region of interest" description="Disordered" evidence="7">
    <location>
        <begin position="129"/>
        <end position="149"/>
    </location>
</feature>
<dbReference type="InterPro" id="IPR011006">
    <property type="entry name" value="CheY-like_superfamily"/>
</dbReference>
<dbReference type="InterPro" id="IPR035965">
    <property type="entry name" value="PAS-like_dom_sf"/>
</dbReference>
<dbReference type="PANTHER" id="PTHR43156:SF2">
    <property type="entry name" value="STAGE II SPORULATION PROTEIN E"/>
    <property type="match status" value="1"/>
</dbReference>
<evidence type="ECO:0000256" key="4">
    <source>
        <dbReference type="ARBA" id="ARBA00023015"/>
    </source>
</evidence>
<dbReference type="InterPro" id="IPR013655">
    <property type="entry name" value="PAS_fold_3"/>
</dbReference>
<dbReference type="InterPro" id="IPR001932">
    <property type="entry name" value="PPM-type_phosphatase-like_dom"/>
</dbReference>
<dbReference type="InterPro" id="IPR036388">
    <property type="entry name" value="WH-like_DNA-bd_sf"/>
</dbReference>
<keyword evidence="4" id="KW-0805">Transcription regulation</keyword>
<keyword evidence="1" id="KW-0808">Transferase</keyword>
<dbReference type="PROSITE" id="PS50113">
    <property type="entry name" value="PAC"/>
    <property type="match status" value="1"/>
</dbReference>
<feature type="region of interest" description="Disordered" evidence="7">
    <location>
        <begin position="1"/>
        <end position="31"/>
    </location>
</feature>
<evidence type="ECO:0000256" key="1">
    <source>
        <dbReference type="ARBA" id="ARBA00022679"/>
    </source>
</evidence>
<dbReference type="GO" id="GO:0016791">
    <property type="term" value="F:phosphatase activity"/>
    <property type="evidence" value="ECO:0007669"/>
    <property type="project" value="TreeGrafter"/>
</dbReference>
<feature type="domain" description="ANTAR" evidence="9">
    <location>
        <begin position="40"/>
        <end position="101"/>
    </location>
</feature>
<dbReference type="AlphaFoldDB" id="A0A810KYB8"/>
<evidence type="ECO:0000256" key="2">
    <source>
        <dbReference type="ARBA" id="ARBA00022777"/>
    </source>
</evidence>
<keyword evidence="5" id="KW-0804">Transcription</keyword>
<evidence type="ECO:0000313" key="10">
    <source>
        <dbReference type="EMBL" id="BCJ27675.1"/>
    </source>
</evidence>
<evidence type="ECO:0000256" key="5">
    <source>
        <dbReference type="ARBA" id="ARBA00023163"/>
    </source>
</evidence>
<dbReference type="PROSITE" id="PS50921">
    <property type="entry name" value="ANTAR"/>
    <property type="match status" value="1"/>
</dbReference>
<proteinExistence type="predicted"/>
<dbReference type="Pfam" id="PF07228">
    <property type="entry name" value="SpoIIE"/>
    <property type="match status" value="1"/>
</dbReference>
<dbReference type="SUPFAM" id="SSF81606">
    <property type="entry name" value="PP2C-like"/>
    <property type="match status" value="1"/>
</dbReference>
<dbReference type="OrthoDB" id="7943561at2"/>
<dbReference type="EMBL" id="AP023354">
    <property type="protein sequence ID" value="BCJ27675.1"/>
    <property type="molecule type" value="Genomic_DNA"/>
</dbReference>
<evidence type="ECO:0000259" key="8">
    <source>
        <dbReference type="PROSITE" id="PS50113"/>
    </source>
</evidence>
<dbReference type="Pfam" id="PF13185">
    <property type="entry name" value="GAF_2"/>
    <property type="match status" value="1"/>
</dbReference>
<dbReference type="Proteomes" id="UP000680750">
    <property type="component" value="Chromosome"/>
</dbReference>
<keyword evidence="3" id="KW-0378">Hydrolase</keyword>
<dbReference type="Gene3D" id="3.30.450.20">
    <property type="entry name" value="PAS domain"/>
    <property type="match status" value="2"/>
</dbReference>
<dbReference type="InterPro" id="IPR029016">
    <property type="entry name" value="GAF-like_dom_sf"/>
</dbReference>
<dbReference type="SMART" id="SM01012">
    <property type="entry name" value="ANTAR"/>
    <property type="match status" value="1"/>
</dbReference>
<dbReference type="InterPro" id="IPR000014">
    <property type="entry name" value="PAS"/>
</dbReference>
<dbReference type="Gene3D" id="3.30.450.40">
    <property type="match status" value="1"/>
</dbReference>
<dbReference type="SUPFAM" id="SSF55785">
    <property type="entry name" value="PYP-like sensor domain (PAS domain)"/>
    <property type="match status" value="1"/>
</dbReference>
<evidence type="ECO:0000313" key="11">
    <source>
        <dbReference type="Proteomes" id="UP000680750"/>
    </source>
</evidence>
<dbReference type="InterPro" id="IPR005561">
    <property type="entry name" value="ANTAR"/>
</dbReference>
<evidence type="ECO:0000256" key="3">
    <source>
        <dbReference type="ARBA" id="ARBA00022801"/>
    </source>
</evidence>
<dbReference type="InterPro" id="IPR052016">
    <property type="entry name" value="Bact_Sigma-Reg"/>
</dbReference>
<dbReference type="SUPFAM" id="SSF52172">
    <property type="entry name" value="CheY-like"/>
    <property type="match status" value="1"/>
</dbReference>
<protein>
    <submittedName>
        <fullName evidence="10">Transcription antitermination regulator</fullName>
    </submittedName>
</protein>
<name>A0A810KYB8_9ACTN</name>
<dbReference type="Gene3D" id="3.60.40.10">
    <property type="entry name" value="PPM-type phosphatase domain"/>
    <property type="match status" value="1"/>
</dbReference>
<keyword evidence="6" id="KW-0175">Coiled coil</keyword>
<gene>
    <name evidence="10" type="ORF">Asera_17830</name>
</gene>
<dbReference type="CDD" id="cd00130">
    <property type="entry name" value="PAS"/>
    <property type="match status" value="1"/>
</dbReference>
<dbReference type="SMART" id="SM00331">
    <property type="entry name" value="PP2C_SIG"/>
    <property type="match status" value="1"/>
</dbReference>
<dbReference type="InterPro" id="IPR000700">
    <property type="entry name" value="PAS-assoc_C"/>
</dbReference>
<keyword evidence="11" id="KW-1185">Reference proteome</keyword>
<dbReference type="PANTHER" id="PTHR43156">
    <property type="entry name" value="STAGE II SPORULATION PROTEIN E-RELATED"/>
    <property type="match status" value="1"/>
</dbReference>
<dbReference type="Gene3D" id="1.10.10.10">
    <property type="entry name" value="Winged helix-like DNA-binding domain superfamily/Winged helix DNA-binding domain"/>
    <property type="match status" value="1"/>
</dbReference>
<reference evidence="10" key="1">
    <citation type="submission" date="2020-08" db="EMBL/GenBank/DDBJ databases">
        <title>Whole genome shotgun sequence of Actinocatenispora sera NBRC 101916.</title>
        <authorList>
            <person name="Komaki H."/>
            <person name="Tamura T."/>
        </authorList>
    </citation>
    <scope>NUCLEOTIDE SEQUENCE</scope>
    <source>
        <strain evidence="10">NBRC 101916</strain>
    </source>
</reference>
<dbReference type="RefSeq" id="WP_084132597.1">
    <property type="nucleotide sequence ID" value="NZ_AP023354.1"/>
</dbReference>
<dbReference type="GO" id="GO:0016301">
    <property type="term" value="F:kinase activity"/>
    <property type="evidence" value="ECO:0007669"/>
    <property type="project" value="UniProtKB-KW"/>
</dbReference>
<dbReference type="SUPFAM" id="SSF55781">
    <property type="entry name" value="GAF domain-like"/>
    <property type="match status" value="1"/>
</dbReference>
<accession>A0A810KYB8</accession>
<feature type="domain" description="PAC" evidence="8">
    <location>
        <begin position="496"/>
        <end position="548"/>
    </location>
</feature>
<organism evidence="10 11">
    <name type="scientific">Actinocatenispora sera</name>
    <dbReference type="NCBI Taxonomy" id="390989"/>
    <lineage>
        <taxon>Bacteria</taxon>
        <taxon>Bacillati</taxon>
        <taxon>Actinomycetota</taxon>
        <taxon>Actinomycetes</taxon>
        <taxon>Micromonosporales</taxon>
        <taxon>Micromonosporaceae</taxon>
        <taxon>Actinocatenispora</taxon>
    </lineage>
</organism>
<feature type="coiled-coil region" evidence="6">
    <location>
        <begin position="539"/>
        <end position="566"/>
    </location>
</feature>
<dbReference type="InterPro" id="IPR003018">
    <property type="entry name" value="GAF"/>
</dbReference>
<evidence type="ECO:0000256" key="7">
    <source>
        <dbReference type="SAM" id="MobiDB-lite"/>
    </source>
</evidence>
<feature type="compositionally biased region" description="Basic and acidic residues" evidence="7">
    <location>
        <begin position="131"/>
        <end position="147"/>
    </location>
</feature>
<evidence type="ECO:0000259" key="9">
    <source>
        <dbReference type="PROSITE" id="PS50921"/>
    </source>
</evidence>
<dbReference type="InterPro" id="IPR036457">
    <property type="entry name" value="PPM-type-like_dom_sf"/>
</dbReference>
<keyword evidence="2" id="KW-0418">Kinase</keyword>
<dbReference type="GO" id="GO:0003723">
    <property type="term" value="F:RNA binding"/>
    <property type="evidence" value="ECO:0007669"/>
    <property type="project" value="InterPro"/>
</dbReference>
<dbReference type="Pfam" id="PF08447">
    <property type="entry name" value="PAS_3"/>
    <property type="match status" value="1"/>
</dbReference>